<reference evidence="1 2" key="1">
    <citation type="submission" date="2008-03" db="EMBL/GenBank/DDBJ databases">
        <title>Complete sequence of Leptothrix cholodnii SP-6.</title>
        <authorList>
            <consortium name="US DOE Joint Genome Institute"/>
            <person name="Copeland A."/>
            <person name="Lucas S."/>
            <person name="Lapidus A."/>
            <person name="Glavina del Rio T."/>
            <person name="Dalin E."/>
            <person name="Tice H."/>
            <person name="Bruce D."/>
            <person name="Goodwin L."/>
            <person name="Pitluck S."/>
            <person name="Chertkov O."/>
            <person name="Brettin T."/>
            <person name="Detter J.C."/>
            <person name="Han C."/>
            <person name="Kuske C.R."/>
            <person name="Schmutz J."/>
            <person name="Larimer F."/>
            <person name="Land M."/>
            <person name="Hauser L."/>
            <person name="Kyrpides N."/>
            <person name="Lykidis A."/>
            <person name="Emerson D."/>
            <person name="Richardson P."/>
        </authorList>
    </citation>
    <scope>NUCLEOTIDE SEQUENCE [LARGE SCALE GENOMIC DNA]</scope>
    <source>
        <strain evidence="2">ATCC 51168 / LMG 8142 / SP-6</strain>
    </source>
</reference>
<evidence type="ECO:0000313" key="1">
    <source>
        <dbReference type="EMBL" id="ACB33170.1"/>
    </source>
</evidence>
<gene>
    <name evidence="1" type="ordered locus">Lcho_0898</name>
</gene>
<dbReference type="Proteomes" id="UP000001693">
    <property type="component" value="Chromosome"/>
</dbReference>
<dbReference type="RefSeq" id="WP_012345932.1">
    <property type="nucleotide sequence ID" value="NC_010524.1"/>
</dbReference>
<protein>
    <submittedName>
        <fullName evidence="1">Uncharacterized protein</fullName>
    </submittedName>
</protein>
<accession>B1Y1Z0</accession>
<organism evidence="1 2">
    <name type="scientific">Leptothrix cholodnii (strain ATCC 51168 / LMG 8142 / SP-6)</name>
    <name type="common">Leptothrix discophora (strain SP-6)</name>
    <dbReference type="NCBI Taxonomy" id="395495"/>
    <lineage>
        <taxon>Bacteria</taxon>
        <taxon>Pseudomonadati</taxon>
        <taxon>Pseudomonadota</taxon>
        <taxon>Betaproteobacteria</taxon>
        <taxon>Burkholderiales</taxon>
        <taxon>Sphaerotilaceae</taxon>
        <taxon>Leptothrix</taxon>
    </lineage>
</organism>
<sequence length="44" mass="4966">MKNWLLIANAARARVLEQGPGSCTHVADYTVLRDDEVIERLRSP</sequence>
<dbReference type="KEGG" id="lch:Lcho_0898"/>
<name>B1Y1Z0_LEPCP</name>
<keyword evidence="2" id="KW-1185">Reference proteome</keyword>
<dbReference type="AlphaFoldDB" id="B1Y1Z0"/>
<dbReference type="EMBL" id="CP001013">
    <property type="protein sequence ID" value="ACB33170.1"/>
    <property type="molecule type" value="Genomic_DNA"/>
</dbReference>
<dbReference type="HOGENOM" id="CLU_3218111_0_0_4"/>
<proteinExistence type="predicted"/>
<evidence type="ECO:0000313" key="2">
    <source>
        <dbReference type="Proteomes" id="UP000001693"/>
    </source>
</evidence>
<dbReference type="STRING" id="395495.Lcho_0898"/>